<keyword evidence="7" id="KW-0732">Signal</keyword>
<evidence type="ECO:0000256" key="7">
    <source>
        <dbReference type="SAM" id="SignalP"/>
    </source>
</evidence>
<evidence type="ECO:0000256" key="1">
    <source>
        <dbReference type="ARBA" id="ARBA00001809"/>
    </source>
</evidence>
<dbReference type="SUPFAM" id="SSF57552">
    <property type="entry name" value="Blood coagulation inhibitor (disintegrin)"/>
    <property type="match status" value="1"/>
</dbReference>
<dbReference type="PROSITE" id="PS50214">
    <property type="entry name" value="DISINTEGRIN_2"/>
    <property type="match status" value="1"/>
</dbReference>
<dbReference type="SMART" id="SM00050">
    <property type="entry name" value="DISIN"/>
    <property type="match status" value="1"/>
</dbReference>
<feature type="binding site" evidence="4">
    <location>
        <position position="434"/>
    </location>
    <ligand>
        <name>Zn(2+)</name>
        <dbReference type="ChEBI" id="CHEBI:29105"/>
        <note>catalytic</note>
    </ligand>
</feature>
<keyword evidence="4" id="KW-0479">Metal-binding</keyword>
<keyword evidence="6" id="KW-1133">Transmembrane helix</keyword>
<feature type="region of interest" description="Disordered" evidence="5">
    <location>
        <begin position="783"/>
        <end position="854"/>
    </location>
</feature>
<feature type="domain" description="Peptidase M12B" evidence="9">
    <location>
        <begin position="238"/>
        <end position="485"/>
    </location>
</feature>
<dbReference type="Pfam" id="PF13574">
    <property type="entry name" value="Reprolysin_2"/>
    <property type="match status" value="1"/>
</dbReference>
<evidence type="ECO:0000256" key="4">
    <source>
        <dbReference type="PROSITE-ProRule" id="PRU00276"/>
    </source>
</evidence>
<keyword evidence="6" id="KW-0812">Transmembrane</keyword>
<dbReference type="PROSITE" id="PS50215">
    <property type="entry name" value="ADAM_MEPRO"/>
    <property type="match status" value="1"/>
</dbReference>
<evidence type="ECO:0000313" key="10">
    <source>
        <dbReference type="EMBL" id="KAK3094401.1"/>
    </source>
</evidence>
<keyword evidence="4" id="KW-0862">Zinc</keyword>
<comment type="caution">
    <text evidence="4">Lacks conserved residue(s) required for the propagation of feature annotation.</text>
</comment>
<gene>
    <name evidence="10" type="ORF">FSP39_001269</name>
</gene>
<feature type="domain" description="Disintegrin" evidence="8">
    <location>
        <begin position="503"/>
        <end position="591"/>
    </location>
</feature>
<dbReference type="Pfam" id="PF00200">
    <property type="entry name" value="Disintegrin"/>
    <property type="match status" value="1"/>
</dbReference>
<feature type="chain" id="PRO_5041740610" description="ADAM10 endopeptidase" evidence="7">
    <location>
        <begin position="22"/>
        <end position="854"/>
    </location>
</feature>
<sequence length="854" mass="95546">MRKTRIFVLFQIVIFSTLTEQKALDDYIRHYEELSYDTSDLHERHIRAKRSTSDKSLSLKFKAHGRDFHLDLKPCKSIFTPDHKLRHNNGTEESIDTSFIYDGVVVGAPDSSVHGAVIQGIFRGVVRIPGDTNYHIESAHRFFGRQQNKDFHSVIYKEEHINLDPYRHKRGPSNFPGTCANDEHLQWMQKVSESAVPQNRAMRTEYEDGYHNKYSAEANEYSHRQKRSTGSCNIGTKNTCYLYLRSDPLLFNKLKEGVGDIAARDEIIAFFASHVDAISKIYRNTVFETYNSAGSPPCYTNIQFEVKRTSIMTDETENCNNQLQKSSFCNPNIDVSNFLNLNSLQNHSDFCLAYIFTYRDFTQGTLGLAWVGSPSRNAGGICEKWKQYTEGSQQVYKSLNTGIVTIVNYGKRVAPRVSQLTFAHEVGHNFGSPHDSGQQCAPYGTSQPNANQGNYIMFASATQGNREHNDEFSVCSKDNMTRVIQAVTGQSNGKVNCFEVSGQASCGNGIVEDGEECDCGYEEDCTDTCCNPKITGQDRSIDCKLKADAQCSPTAGPCCTSSCNFVTSTANKLCRAATDCMQSQNCEYPLYVHYSITQSNYTLCNSKSQVCLSGFCSGSLCQAIGHLDSNGNVISSSREEKWEDCYINIAGQLTVKQKEELCLLACQIKTNGTCITSKSNDLSTYPEFNNVVTAAADGQEGVKLPAGSPCNDYQGYCDVFHRCRGVDNEGPLQRLKNLLFSEETFTTIKNWIIEHWWAVMLMAIGLILAMGLFIKFCAVHTPSSNPNAKPALRLTDTLRRRRRPPPQQNYMPGPSEPPPPYSAPGKGKGGPPPGHRKDRQGKNRQTDYEMRRKV</sequence>
<dbReference type="Pfam" id="PF21299">
    <property type="entry name" value="ADAM10_Cys-rich"/>
    <property type="match status" value="1"/>
</dbReference>
<evidence type="ECO:0000256" key="5">
    <source>
        <dbReference type="SAM" id="MobiDB-lite"/>
    </source>
</evidence>
<dbReference type="InterPro" id="IPR049038">
    <property type="entry name" value="ADAM10_Cys-rich"/>
</dbReference>
<dbReference type="InterPro" id="IPR001762">
    <property type="entry name" value="Disintegrin_dom"/>
</dbReference>
<accession>A0AA88YDA8</accession>
<dbReference type="InterPro" id="IPR036436">
    <property type="entry name" value="Disintegrin_dom_sf"/>
</dbReference>
<protein>
    <recommendedName>
        <fullName evidence="2">ADAM10 endopeptidase</fullName>
        <ecNumber evidence="2">3.4.24.81</ecNumber>
    </recommendedName>
</protein>
<dbReference type="Gene3D" id="3.40.390.10">
    <property type="entry name" value="Collagenase (Catalytic Domain)"/>
    <property type="match status" value="1"/>
</dbReference>
<keyword evidence="11" id="KW-1185">Reference proteome</keyword>
<dbReference type="SUPFAM" id="SSF55486">
    <property type="entry name" value="Metalloproteases ('zincins'), catalytic domain"/>
    <property type="match status" value="1"/>
</dbReference>
<dbReference type="InterPro" id="IPR001590">
    <property type="entry name" value="Peptidase_M12B"/>
</dbReference>
<dbReference type="GO" id="GO:0007219">
    <property type="term" value="P:Notch signaling pathway"/>
    <property type="evidence" value="ECO:0007669"/>
    <property type="project" value="TreeGrafter"/>
</dbReference>
<reference evidence="10" key="1">
    <citation type="submission" date="2019-08" db="EMBL/GenBank/DDBJ databases">
        <title>The improved chromosome-level genome for the pearl oyster Pinctada fucata martensii using PacBio sequencing and Hi-C.</title>
        <authorList>
            <person name="Zheng Z."/>
        </authorList>
    </citation>
    <scope>NUCLEOTIDE SEQUENCE</scope>
    <source>
        <strain evidence="10">ZZ-2019</strain>
        <tissue evidence="10">Adductor muscle</tissue>
    </source>
</reference>
<feature type="active site" evidence="4">
    <location>
        <position position="425"/>
    </location>
</feature>
<evidence type="ECO:0000256" key="3">
    <source>
        <dbReference type="ARBA" id="ARBA00022685"/>
    </source>
</evidence>
<dbReference type="GO" id="GO:0046872">
    <property type="term" value="F:metal ion binding"/>
    <property type="evidence" value="ECO:0007669"/>
    <property type="project" value="UniProtKB-KW"/>
</dbReference>
<dbReference type="PANTHER" id="PTHR45702">
    <property type="entry name" value="ADAM10/ADAM17 METALLOPEPTIDASE FAMILY MEMBER"/>
    <property type="match status" value="1"/>
</dbReference>
<dbReference type="InterPro" id="IPR024079">
    <property type="entry name" value="MetalloPept_cat_dom_sf"/>
</dbReference>
<evidence type="ECO:0000313" key="11">
    <source>
        <dbReference type="Proteomes" id="UP001186944"/>
    </source>
</evidence>
<dbReference type="EMBL" id="VSWD01000008">
    <property type="protein sequence ID" value="KAK3094401.1"/>
    <property type="molecule type" value="Genomic_DNA"/>
</dbReference>
<dbReference type="GO" id="GO:0004222">
    <property type="term" value="F:metalloendopeptidase activity"/>
    <property type="evidence" value="ECO:0007669"/>
    <property type="project" value="InterPro"/>
</dbReference>
<evidence type="ECO:0000256" key="2">
    <source>
        <dbReference type="ARBA" id="ARBA00012332"/>
    </source>
</evidence>
<name>A0AA88YDA8_PINIB</name>
<comment type="catalytic activity">
    <reaction evidence="1">
        <text>Endopeptidase of broad specificity.</text>
        <dbReference type="EC" id="3.4.24.81"/>
    </reaction>
</comment>
<evidence type="ECO:0000259" key="9">
    <source>
        <dbReference type="PROSITE" id="PS50215"/>
    </source>
</evidence>
<feature type="compositionally biased region" description="Basic and acidic residues" evidence="5">
    <location>
        <begin position="840"/>
        <end position="854"/>
    </location>
</feature>
<feature type="signal peptide" evidence="7">
    <location>
        <begin position="1"/>
        <end position="21"/>
    </location>
</feature>
<evidence type="ECO:0000259" key="8">
    <source>
        <dbReference type="PROSITE" id="PS50214"/>
    </source>
</evidence>
<dbReference type="Proteomes" id="UP001186944">
    <property type="component" value="Unassembled WGS sequence"/>
</dbReference>
<feature type="binding site" evidence="4">
    <location>
        <position position="428"/>
    </location>
    <ligand>
        <name>Zn(2+)</name>
        <dbReference type="ChEBI" id="CHEBI:29105"/>
        <note>catalytic</note>
    </ligand>
</feature>
<keyword evidence="3" id="KW-0165">Cleavage on pair of basic residues</keyword>
<dbReference type="GO" id="GO:0006509">
    <property type="term" value="P:membrane protein ectodomain proteolysis"/>
    <property type="evidence" value="ECO:0007669"/>
    <property type="project" value="TreeGrafter"/>
</dbReference>
<keyword evidence="6" id="KW-0472">Membrane</keyword>
<dbReference type="EC" id="3.4.24.81" evidence="2"/>
<dbReference type="AlphaFoldDB" id="A0AA88YDA8"/>
<dbReference type="InterPro" id="IPR051489">
    <property type="entry name" value="ADAM_Metalloproteinase"/>
</dbReference>
<feature type="binding site" evidence="4">
    <location>
        <position position="424"/>
    </location>
    <ligand>
        <name>Zn(2+)</name>
        <dbReference type="ChEBI" id="CHEBI:29105"/>
        <note>catalytic</note>
    </ligand>
</feature>
<organism evidence="10 11">
    <name type="scientific">Pinctada imbricata</name>
    <name type="common">Atlantic pearl-oyster</name>
    <name type="synonym">Pinctada martensii</name>
    <dbReference type="NCBI Taxonomy" id="66713"/>
    <lineage>
        <taxon>Eukaryota</taxon>
        <taxon>Metazoa</taxon>
        <taxon>Spiralia</taxon>
        <taxon>Lophotrochozoa</taxon>
        <taxon>Mollusca</taxon>
        <taxon>Bivalvia</taxon>
        <taxon>Autobranchia</taxon>
        <taxon>Pteriomorphia</taxon>
        <taxon>Pterioida</taxon>
        <taxon>Pterioidea</taxon>
        <taxon>Pteriidae</taxon>
        <taxon>Pinctada</taxon>
    </lineage>
</organism>
<proteinExistence type="predicted"/>
<dbReference type="PANTHER" id="PTHR45702:SF2">
    <property type="entry name" value="KUZBANIAN, ISOFORM A"/>
    <property type="match status" value="1"/>
</dbReference>
<dbReference type="GO" id="GO:0005886">
    <property type="term" value="C:plasma membrane"/>
    <property type="evidence" value="ECO:0007669"/>
    <property type="project" value="TreeGrafter"/>
</dbReference>
<dbReference type="Gene3D" id="4.10.70.10">
    <property type="entry name" value="Disintegrin domain"/>
    <property type="match status" value="1"/>
</dbReference>
<evidence type="ECO:0000256" key="6">
    <source>
        <dbReference type="SAM" id="Phobius"/>
    </source>
</evidence>
<comment type="caution">
    <text evidence="10">The sequence shown here is derived from an EMBL/GenBank/DDBJ whole genome shotgun (WGS) entry which is preliminary data.</text>
</comment>
<feature type="transmembrane region" description="Helical" evidence="6">
    <location>
        <begin position="755"/>
        <end position="774"/>
    </location>
</feature>